<evidence type="ECO:0000313" key="3">
    <source>
        <dbReference type="Proteomes" id="UP000218231"/>
    </source>
</evidence>
<gene>
    <name evidence="2" type="ORF">WR25_13170</name>
</gene>
<accession>A0A2A2LKU3</accession>
<evidence type="ECO:0000313" key="2">
    <source>
        <dbReference type="EMBL" id="PAV86853.1"/>
    </source>
</evidence>
<dbReference type="Proteomes" id="UP000218231">
    <property type="component" value="Unassembled WGS sequence"/>
</dbReference>
<evidence type="ECO:0000256" key="1">
    <source>
        <dbReference type="SAM" id="MobiDB-lite"/>
    </source>
</evidence>
<dbReference type="OrthoDB" id="5856121at2759"/>
<reference evidence="2 3" key="1">
    <citation type="journal article" date="2017" name="Curr. Biol.">
        <title>Genome architecture and evolution of a unichromosomal asexual nematode.</title>
        <authorList>
            <person name="Fradin H."/>
            <person name="Zegar C."/>
            <person name="Gutwein M."/>
            <person name="Lucas J."/>
            <person name="Kovtun M."/>
            <person name="Corcoran D."/>
            <person name="Baugh L.R."/>
            <person name="Kiontke K."/>
            <person name="Gunsalus K."/>
            <person name="Fitch D.H."/>
            <person name="Piano F."/>
        </authorList>
    </citation>
    <scope>NUCLEOTIDE SEQUENCE [LARGE SCALE GENOMIC DNA]</scope>
    <source>
        <strain evidence="2">PF1309</strain>
    </source>
</reference>
<dbReference type="EMBL" id="LIAE01006625">
    <property type="protein sequence ID" value="PAV86853.1"/>
    <property type="molecule type" value="Genomic_DNA"/>
</dbReference>
<dbReference type="AlphaFoldDB" id="A0A2A2LKU3"/>
<feature type="region of interest" description="Disordered" evidence="1">
    <location>
        <begin position="30"/>
        <end position="67"/>
    </location>
</feature>
<feature type="compositionally biased region" description="Basic and acidic residues" evidence="1">
    <location>
        <begin position="30"/>
        <end position="46"/>
    </location>
</feature>
<sequence length="67" mass="7855">MCLFRSKFKDAIDYLDQIFEDLKKECDVATEDKNNNASQREEDPRRTASSIGEQEAAKRVDNENDRR</sequence>
<comment type="caution">
    <text evidence="2">The sequence shown here is derived from an EMBL/GenBank/DDBJ whole genome shotgun (WGS) entry which is preliminary data.</text>
</comment>
<proteinExistence type="predicted"/>
<keyword evidence="3" id="KW-1185">Reference proteome</keyword>
<protein>
    <submittedName>
        <fullName evidence="2">Uncharacterized protein</fullName>
    </submittedName>
</protein>
<organism evidence="2 3">
    <name type="scientific">Diploscapter pachys</name>
    <dbReference type="NCBI Taxonomy" id="2018661"/>
    <lineage>
        <taxon>Eukaryota</taxon>
        <taxon>Metazoa</taxon>
        <taxon>Ecdysozoa</taxon>
        <taxon>Nematoda</taxon>
        <taxon>Chromadorea</taxon>
        <taxon>Rhabditida</taxon>
        <taxon>Rhabditina</taxon>
        <taxon>Rhabditomorpha</taxon>
        <taxon>Rhabditoidea</taxon>
        <taxon>Rhabditidae</taxon>
        <taxon>Diploscapter</taxon>
    </lineage>
</organism>
<feature type="compositionally biased region" description="Basic and acidic residues" evidence="1">
    <location>
        <begin position="55"/>
        <end position="67"/>
    </location>
</feature>
<name>A0A2A2LKU3_9BILA</name>